<dbReference type="AlphaFoldDB" id="A0A8J3AQY6"/>
<accession>A0A8J3AQY6</accession>
<gene>
    <name evidence="3" type="ORF">GCM10007377_12320</name>
</gene>
<evidence type="ECO:0000313" key="4">
    <source>
        <dbReference type="Proteomes" id="UP000619536"/>
    </source>
</evidence>
<proteinExistence type="predicted"/>
<evidence type="ECO:0008006" key="5">
    <source>
        <dbReference type="Google" id="ProtNLM"/>
    </source>
</evidence>
<dbReference type="Proteomes" id="UP000619536">
    <property type="component" value="Unassembled WGS sequence"/>
</dbReference>
<name>A0A8J3AQY6_9BIFI</name>
<evidence type="ECO:0000313" key="3">
    <source>
        <dbReference type="EMBL" id="GGI14718.1"/>
    </source>
</evidence>
<feature type="transmembrane region" description="Helical" evidence="2">
    <location>
        <begin position="142"/>
        <end position="162"/>
    </location>
</feature>
<reference evidence="3" key="1">
    <citation type="journal article" date="2014" name="Int. J. Syst. Evol. Microbiol.">
        <title>Complete genome sequence of Corynebacterium casei LMG S-19264T (=DSM 44701T), isolated from a smear-ripened cheese.</title>
        <authorList>
            <consortium name="US DOE Joint Genome Institute (JGI-PGF)"/>
            <person name="Walter F."/>
            <person name="Albersmeier A."/>
            <person name="Kalinowski J."/>
            <person name="Ruckert C."/>
        </authorList>
    </citation>
    <scope>NUCLEOTIDE SEQUENCE</scope>
    <source>
        <strain evidence="3">CCM 8606</strain>
    </source>
</reference>
<dbReference type="EMBL" id="BMDH01000003">
    <property type="protein sequence ID" value="GGI14718.1"/>
    <property type="molecule type" value="Genomic_DNA"/>
</dbReference>
<keyword evidence="2" id="KW-0812">Transmembrane</keyword>
<evidence type="ECO:0000256" key="1">
    <source>
        <dbReference type="SAM" id="MobiDB-lite"/>
    </source>
</evidence>
<feature type="compositionally biased region" description="Low complexity" evidence="1">
    <location>
        <begin position="365"/>
        <end position="376"/>
    </location>
</feature>
<protein>
    <recommendedName>
        <fullName evidence="5">Molecular chaperone</fullName>
    </recommendedName>
</protein>
<feature type="compositionally biased region" description="Polar residues" evidence="1">
    <location>
        <begin position="406"/>
        <end position="419"/>
    </location>
</feature>
<organism evidence="3 4">
    <name type="scientific">Galliscardovia ingluviei</name>
    <dbReference type="NCBI Taxonomy" id="1769422"/>
    <lineage>
        <taxon>Bacteria</taxon>
        <taxon>Bacillati</taxon>
        <taxon>Actinomycetota</taxon>
        <taxon>Actinomycetes</taxon>
        <taxon>Bifidobacteriales</taxon>
        <taxon>Bifidobacteriaceae</taxon>
        <taxon>Galliscardovia</taxon>
    </lineage>
</organism>
<reference evidence="3" key="2">
    <citation type="submission" date="2020-09" db="EMBL/GenBank/DDBJ databases">
        <authorList>
            <person name="Sun Q."/>
            <person name="Sedlacek I."/>
        </authorList>
    </citation>
    <scope>NUCLEOTIDE SEQUENCE</scope>
    <source>
        <strain evidence="3">CCM 8606</strain>
    </source>
</reference>
<keyword evidence="4" id="KW-1185">Reference proteome</keyword>
<feature type="compositionally biased region" description="Low complexity" evidence="1">
    <location>
        <begin position="384"/>
        <end position="393"/>
    </location>
</feature>
<keyword evidence="2" id="KW-1133">Transmembrane helix</keyword>
<keyword evidence="2" id="KW-0472">Membrane</keyword>
<comment type="caution">
    <text evidence="3">The sequence shown here is derived from an EMBL/GenBank/DDBJ whole genome shotgun (WGS) entry which is preliminary data.</text>
</comment>
<evidence type="ECO:0000256" key="2">
    <source>
        <dbReference type="SAM" id="Phobius"/>
    </source>
</evidence>
<sequence length="419" mass="45619">MSLVLDKRLTSWQLYHMAINPDFEPILPLIVLHDHAYAALQAWYEQYQETGEFGIVPKPSEPEARGLFARQGRIPSLRQVDAYVQEQQGARSGGTQSELSDLPTETLREDAARDLPLQSDQSVESFDDSVTLGFDWRVVKRAGIAVVMCAVLVGLVIGGVQWHRHTQQQRFTQAQADCRASIQQVQDRQRAWQRLVDTASTKQALAYIEQDVADKQVLTQLHHAAQPPKITLHQCTGDTVSALQDVTNTHTALADTLTQRTSVLRKAIQAVQSSHRKQLDGQRGELQVAINGAQALLDSSSGNVADDATRDALARAIAQARSVYQDNNVSDIQSYITAGKSLVDAQAAVQASIDAKVQADERAKQQAAQDAQPQAATPSPHYVTAPQRTAPAAPQAPTPPTWSVPAPSSNPLPDSDGSL</sequence>
<dbReference type="RefSeq" id="WP_188355400.1">
    <property type="nucleotide sequence ID" value="NZ_BMDH01000003.1"/>
</dbReference>
<feature type="region of interest" description="Disordered" evidence="1">
    <location>
        <begin position="360"/>
        <end position="419"/>
    </location>
</feature>